<sequence length="438" mass="47172">MADRRNQNKMTPAERERFVRALLRMKRDRAAAYRYDQYPEMHALAAPDVPPPDIVDENPAHRGPAFGPWHRYFLARFEQDLQEADRREGGDGRLMLPYWDWVNDNATTPNRQRGQIWDDAFMGGDGAPVSSGPFAAASGRWRTVGGAGNLVRAFGGSIASLPTKATVADAMLAEGYDTRPFDDSMGYATGVSQPPAPSATGAAGGTLAPGIYQVVTTYMNGAGETRPSPPTAVCVGGGCAPANAFNAIVVSSPPAAARGTATGYRTYVSPVNGSADDARLEGAFTAIGTPVTIRSLRSGDRRPGINTTSSFRNILEGWASRSGDIDVHNRVHVWVGGSMLPGTSPDDPVFFMHHCNIDRLWAQWQAQHPGQNYPVDVLRIGSAGRRPHGLNEPMPPWIGAELVTPAQVLDHTRLVVRGRPAGYTYDTDPLPFGLNVSP</sequence>
<evidence type="ECO:0000256" key="2">
    <source>
        <dbReference type="ARBA" id="ARBA00009928"/>
    </source>
</evidence>
<name>A0ABU4HHA2_9ACTN</name>
<accession>A0ABU4HHA2</accession>
<feature type="domain" description="Tyrosinase copper-binding" evidence="5">
    <location>
        <begin position="347"/>
        <end position="358"/>
    </location>
</feature>
<dbReference type="PANTHER" id="PTHR11474">
    <property type="entry name" value="TYROSINASE FAMILY MEMBER"/>
    <property type="match status" value="1"/>
</dbReference>
<dbReference type="InterPro" id="IPR002227">
    <property type="entry name" value="Tyrosinase_Cu-bd"/>
</dbReference>
<dbReference type="RefSeq" id="WP_318594957.1">
    <property type="nucleotide sequence ID" value="NZ_JAWSTH010000001.1"/>
</dbReference>
<evidence type="ECO:0000256" key="3">
    <source>
        <dbReference type="ARBA" id="ARBA00022723"/>
    </source>
</evidence>
<evidence type="ECO:0000256" key="1">
    <source>
        <dbReference type="ARBA" id="ARBA00001973"/>
    </source>
</evidence>
<keyword evidence="7" id="KW-1185">Reference proteome</keyword>
<dbReference type="PANTHER" id="PTHR11474:SF126">
    <property type="entry name" value="TYROSINASE-LIKE PROTEIN TYR-1-RELATED"/>
    <property type="match status" value="1"/>
</dbReference>
<keyword evidence="3" id="KW-0479">Metal-binding</keyword>
<proteinExistence type="inferred from homology"/>
<dbReference type="SUPFAM" id="SSF48056">
    <property type="entry name" value="Di-copper centre-containing domain"/>
    <property type="match status" value="2"/>
</dbReference>
<reference evidence="6 7" key="2">
    <citation type="submission" date="2023-10" db="EMBL/GenBank/DDBJ databases">
        <authorList>
            <person name="Han X.F."/>
        </authorList>
    </citation>
    <scope>NUCLEOTIDE SEQUENCE [LARGE SCALE GENOMIC DNA]</scope>
    <source>
        <strain evidence="6 7">KCTC 39840</strain>
    </source>
</reference>
<dbReference type="Proteomes" id="UP001284601">
    <property type="component" value="Unassembled WGS sequence"/>
</dbReference>
<dbReference type="PROSITE" id="PS00498">
    <property type="entry name" value="TYROSINASE_2"/>
    <property type="match status" value="1"/>
</dbReference>
<dbReference type="InterPro" id="IPR008922">
    <property type="entry name" value="Di-copper_centre_dom_sf"/>
</dbReference>
<gene>
    <name evidence="6" type="ORF">R7226_00015</name>
</gene>
<dbReference type="Pfam" id="PF00264">
    <property type="entry name" value="Tyrosinase"/>
    <property type="match status" value="2"/>
</dbReference>
<dbReference type="Gene3D" id="1.10.1280.10">
    <property type="entry name" value="Di-copper center containing domain from catechol oxidase"/>
    <property type="match status" value="2"/>
</dbReference>
<dbReference type="InterPro" id="IPR050316">
    <property type="entry name" value="Tyrosinase/Hemocyanin"/>
</dbReference>
<evidence type="ECO:0000256" key="4">
    <source>
        <dbReference type="ARBA" id="ARBA00023008"/>
    </source>
</evidence>
<keyword evidence="4" id="KW-0186">Copper</keyword>
<evidence type="ECO:0000313" key="6">
    <source>
        <dbReference type="EMBL" id="MDW5592698.1"/>
    </source>
</evidence>
<comment type="caution">
    <text evidence="6">The sequence shown here is derived from an EMBL/GenBank/DDBJ whole genome shotgun (WGS) entry which is preliminary data.</text>
</comment>
<comment type="cofactor">
    <cofactor evidence="1">
        <name>Cu(2+)</name>
        <dbReference type="ChEBI" id="CHEBI:29036"/>
    </cofactor>
</comment>
<comment type="similarity">
    <text evidence="2">Belongs to the tyrosinase family.</text>
</comment>
<evidence type="ECO:0000313" key="7">
    <source>
        <dbReference type="Proteomes" id="UP001284601"/>
    </source>
</evidence>
<dbReference type="PRINTS" id="PR00092">
    <property type="entry name" value="TYROSINASE"/>
</dbReference>
<reference evidence="7" key="1">
    <citation type="submission" date="2023-07" db="EMBL/GenBank/DDBJ databases">
        <title>Conexibacter stalactiti sp. nov., isolated from stalactites in a lava cave and emended description of the genus Conexibacter.</title>
        <authorList>
            <person name="Lee S.D."/>
        </authorList>
    </citation>
    <scope>NUCLEOTIDE SEQUENCE [LARGE SCALE GENOMIC DNA]</scope>
    <source>
        <strain evidence="7">KCTC 39840</strain>
    </source>
</reference>
<protein>
    <submittedName>
        <fullName evidence="6">Tyrosinase family protein</fullName>
    </submittedName>
</protein>
<dbReference type="EMBL" id="JAWSTH010000001">
    <property type="protein sequence ID" value="MDW5592698.1"/>
    <property type="molecule type" value="Genomic_DNA"/>
</dbReference>
<organism evidence="6 7">
    <name type="scientific">Conexibacter stalactiti</name>
    <dbReference type="NCBI Taxonomy" id="1940611"/>
    <lineage>
        <taxon>Bacteria</taxon>
        <taxon>Bacillati</taxon>
        <taxon>Actinomycetota</taxon>
        <taxon>Thermoleophilia</taxon>
        <taxon>Solirubrobacterales</taxon>
        <taxon>Conexibacteraceae</taxon>
        <taxon>Conexibacter</taxon>
    </lineage>
</organism>
<evidence type="ECO:0000259" key="5">
    <source>
        <dbReference type="PROSITE" id="PS00498"/>
    </source>
</evidence>